<dbReference type="InterPro" id="IPR012431">
    <property type="entry name" value="PDDEXK_10"/>
</dbReference>
<gene>
    <name evidence="1" type="ORF">ENJ40_02820</name>
</gene>
<sequence>MIWPTTGRGRSKVRFYEKREGRRVIRRIVISPMLHPAAKEAAERLGVETYFVPEDLEIKGSSGESA</sequence>
<evidence type="ECO:0000313" key="1">
    <source>
        <dbReference type="EMBL" id="HFC97379.1"/>
    </source>
</evidence>
<protein>
    <submittedName>
        <fullName evidence="1">Uncharacterized protein</fullName>
    </submittedName>
</protein>
<accession>A0A7C3GGB3</accession>
<proteinExistence type="predicted"/>
<organism evidence="1">
    <name type="scientific">Thermosulfurimonas dismutans</name>
    <dbReference type="NCBI Taxonomy" id="999894"/>
    <lineage>
        <taxon>Bacteria</taxon>
        <taxon>Pseudomonadati</taxon>
        <taxon>Thermodesulfobacteriota</taxon>
        <taxon>Thermodesulfobacteria</taxon>
        <taxon>Thermodesulfobacteriales</taxon>
        <taxon>Thermodesulfobacteriaceae</taxon>
        <taxon>Thermosulfurimonas</taxon>
    </lineage>
</organism>
<name>A0A7C3GGB3_9BACT</name>
<dbReference type="Pfam" id="PF07788">
    <property type="entry name" value="PDDEXK_10"/>
    <property type="match status" value="1"/>
</dbReference>
<dbReference type="EMBL" id="DRMH01000028">
    <property type="protein sequence ID" value="HFC97379.1"/>
    <property type="molecule type" value="Genomic_DNA"/>
</dbReference>
<comment type="caution">
    <text evidence="1">The sequence shown here is derived from an EMBL/GenBank/DDBJ whole genome shotgun (WGS) entry which is preliminary data.</text>
</comment>
<reference evidence="1" key="1">
    <citation type="journal article" date="2020" name="mSystems">
        <title>Genome- and Community-Level Interaction Insights into Carbon Utilization and Element Cycling Functions of Hydrothermarchaeota in Hydrothermal Sediment.</title>
        <authorList>
            <person name="Zhou Z."/>
            <person name="Liu Y."/>
            <person name="Xu W."/>
            <person name="Pan J."/>
            <person name="Luo Z.H."/>
            <person name="Li M."/>
        </authorList>
    </citation>
    <scope>NUCLEOTIDE SEQUENCE [LARGE SCALE GENOMIC DNA]</scope>
    <source>
        <strain evidence="1">HyVt-483</strain>
    </source>
</reference>
<dbReference type="Proteomes" id="UP000886043">
    <property type="component" value="Unassembled WGS sequence"/>
</dbReference>
<dbReference type="AlphaFoldDB" id="A0A7C3GGB3"/>